<dbReference type="InterPro" id="IPR010559">
    <property type="entry name" value="Sig_transdc_His_kin_internal"/>
</dbReference>
<proteinExistence type="predicted"/>
<dbReference type="Proteomes" id="UP000502756">
    <property type="component" value="Chromosome"/>
</dbReference>
<evidence type="ECO:0000256" key="1">
    <source>
        <dbReference type="SAM" id="Phobius"/>
    </source>
</evidence>
<dbReference type="InterPro" id="IPR050640">
    <property type="entry name" value="Bact_2-comp_sensor_kinase"/>
</dbReference>
<protein>
    <submittedName>
        <fullName evidence="3">Histidine kinase</fullName>
    </submittedName>
</protein>
<dbReference type="GO" id="GO:0016020">
    <property type="term" value="C:membrane"/>
    <property type="evidence" value="ECO:0007669"/>
    <property type="project" value="InterPro"/>
</dbReference>
<dbReference type="KEGG" id="stae:HNV11_13450"/>
<sequence>MKPFVKNIVLFWRSLPSIRQQTKWHFALLFPWFIPLLTYWVVGPKYLTDGWTFVSSTLLNLSIAGCCLLTLDQLTQKVIRHYPGIGQTWPRVSWLLLVFILVTPFFILGPIALYSYFHLYGYQHDWSTTQLILVVNLGANVLSVGIDESVYSLNQWRENAIEREQLRKVNLQSQFESLKAQVNPHFLFNSLNSLSSLIADEPDKAEQFVDEMAKTYRYLLQTNEGELTTLATELGFIDSYYHLLKTRYRAGIDLTVDVPPHYRQHQLPPLTLQMLLENAVKHNVILAGRPLHISITTTDDGWLQVRNNLQRKTGRVASNQIGLTNIAAKYRLLAQADPIVSDDNGYFTVVLPLLAPLSVAK</sequence>
<feature type="transmembrane region" description="Helical" evidence="1">
    <location>
        <begin position="53"/>
        <end position="71"/>
    </location>
</feature>
<name>A0A6M5Y8P8_9BACT</name>
<dbReference type="PANTHER" id="PTHR34220:SF7">
    <property type="entry name" value="SENSOR HISTIDINE KINASE YPDA"/>
    <property type="match status" value="1"/>
</dbReference>
<evidence type="ECO:0000259" key="2">
    <source>
        <dbReference type="Pfam" id="PF06580"/>
    </source>
</evidence>
<gene>
    <name evidence="3" type="ORF">HNV11_13450</name>
</gene>
<keyword evidence="4" id="KW-1185">Reference proteome</keyword>
<keyword evidence="1" id="KW-0812">Transmembrane</keyword>
<dbReference type="Pfam" id="PF06580">
    <property type="entry name" value="His_kinase"/>
    <property type="match status" value="1"/>
</dbReference>
<dbReference type="AlphaFoldDB" id="A0A6M5Y8P8"/>
<keyword evidence="1" id="KW-0472">Membrane</keyword>
<dbReference type="RefSeq" id="WP_171740153.1">
    <property type="nucleotide sequence ID" value="NZ_CP053435.1"/>
</dbReference>
<feature type="domain" description="Signal transduction histidine kinase internal region" evidence="2">
    <location>
        <begin position="174"/>
        <end position="249"/>
    </location>
</feature>
<dbReference type="GO" id="GO:0000155">
    <property type="term" value="F:phosphorelay sensor kinase activity"/>
    <property type="evidence" value="ECO:0007669"/>
    <property type="project" value="InterPro"/>
</dbReference>
<feature type="transmembrane region" description="Helical" evidence="1">
    <location>
        <begin position="92"/>
        <end position="117"/>
    </location>
</feature>
<dbReference type="PANTHER" id="PTHR34220">
    <property type="entry name" value="SENSOR HISTIDINE KINASE YPDA"/>
    <property type="match status" value="1"/>
</dbReference>
<keyword evidence="3" id="KW-0808">Transferase</keyword>
<accession>A0A6M5Y8P8</accession>
<reference evidence="3 4" key="1">
    <citation type="submission" date="2020-05" db="EMBL/GenBank/DDBJ databases">
        <title>Genome sequencing of Spirosoma sp. TS118.</title>
        <authorList>
            <person name="Lee J.-H."/>
            <person name="Jeong S."/>
            <person name="Zhao L."/>
            <person name="Jung J.-H."/>
            <person name="Kim M.-K."/>
            <person name="Lim S."/>
        </authorList>
    </citation>
    <scope>NUCLEOTIDE SEQUENCE [LARGE SCALE GENOMIC DNA]</scope>
    <source>
        <strain evidence="3 4">TS118</strain>
    </source>
</reference>
<evidence type="ECO:0000313" key="3">
    <source>
        <dbReference type="EMBL" id="QJW90309.1"/>
    </source>
</evidence>
<organism evidence="3 4">
    <name type="scientific">Spirosoma taeanense</name>
    <dbReference type="NCBI Taxonomy" id="2735870"/>
    <lineage>
        <taxon>Bacteria</taxon>
        <taxon>Pseudomonadati</taxon>
        <taxon>Bacteroidota</taxon>
        <taxon>Cytophagia</taxon>
        <taxon>Cytophagales</taxon>
        <taxon>Cytophagaceae</taxon>
        <taxon>Spirosoma</taxon>
    </lineage>
</organism>
<evidence type="ECO:0000313" key="4">
    <source>
        <dbReference type="Proteomes" id="UP000502756"/>
    </source>
</evidence>
<feature type="transmembrane region" description="Helical" evidence="1">
    <location>
        <begin position="24"/>
        <end position="41"/>
    </location>
</feature>
<keyword evidence="3" id="KW-0418">Kinase</keyword>
<keyword evidence="1" id="KW-1133">Transmembrane helix</keyword>
<dbReference type="EMBL" id="CP053435">
    <property type="protein sequence ID" value="QJW90309.1"/>
    <property type="molecule type" value="Genomic_DNA"/>
</dbReference>